<dbReference type="InterPro" id="IPR050093">
    <property type="entry name" value="ABC_SmlMolc_Importer"/>
</dbReference>
<dbReference type="SUPFAM" id="SSF50331">
    <property type="entry name" value="MOP-like"/>
    <property type="match status" value="1"/>
</dbReference>
<dbReference type="PANTHER" id="PTHR42781">
    <property type="entry name" value="SPERMIDINE/PUTRESCINE IMPORT ATP-BINDING PROTEIN POTA"/>
    <property type="match status" value="1"/>
</dbReference>
<name>A0A6J6I6Z4_9ZZZZ</name>
<gene>
    <name evidence="7" type="ORF">UFOPK1835_01629</name>
</gene>
<dbReference type="EMBL" id="CAEZUP010000085">
    <property type="protein sequence ID" value="CAB4619174.1"/>
    <property type="molecule type" value="Genomic_DNA"/>
</dbReference>
<dbReference type="Pfam" id="PF03459">
    <property type="entry name" value="TOBE"/>
    <property type="match status" value="1"/>
</dbReference>
<evidence type="ECO:0000313" key="7">
    <source>
        <dbReference type="EMBL" id="CAB4619174.1"/>
    </source>
</evidence>
<dbReference type="GO" id="GO:0015689">
    <property type="term" value="P:molybdate ion transport"/>
    <property type="evidence" value="ECO:0007669"/>
    <property type="project" value="InterPro"/>
</dbReference>
<dbReference type="InterPro" id="IPR004606">
    <property type="entry name" value="Mop_domain"/>
</dbReference>
<dbReference type="InterPro" id="IPR005116">
    <property type="entry name" value="Transp-assoc_OB_typ1"/>
</dbReference>
<dbReference type="InterPro" id="IPR017871">
    <property type="entry name" value="ABC_transporter-like_CS"/>
</dbReference>
<dbReference type="Gene3D" id="3.40.50.300">
    <property type="entry name" value="P-loop containing nucleotide triphosphate hydrolases"/>
    <property type="match status" value="1"/>
</dbReference>
<dbReference type="Gene3D" id="2.40.50.100">
    <property type="match status" value="1"/>
</dbReference>
<dbReference type="AlphaFoldDB" id="A0A6J6I6Z4"/>
<evidence type="ECO:0000259" key="5">
    <source>
        <dbReference type="PROSITE" id="PS50893"/>
    </source>
</evidence>
<dbReference type="InterPro" id="IPR003593">
    <property type="entry name" value="AAA+_ATPase"/>
</dbReference>
<evidence type="ECO:0000259" key="6">
    <source>
        <dbReference type="PROSITE" id="PS51866"/>
    </source>
</evidence>
<evidence type="ECO:0000256" key="3">
    <source>
        <dbReference type="ARBA" id="ARBA00022741"/>
    </source>
</evidence>
<feature type="domain" description="ABC transporter" evidence="5">
    <location>
        <begin position="1"/>
        <end position="236"/>
    </location>
</feature>
<dbReference type="PROSITE" id="PS51866">
    <property type="entry name" value="MOP"/>
    <property type="match status" value="1"/>
</dbReference>
<keyword evidence="3" id="KW-0547">Nucleotide-binding</keyword>
<dbReference type="Pfam" id="PF00005">
    <property type="entry name" value="ABC_tran"/>
    <property type="match status" value="1"/>
</dbReference>
<evidence type="ECO:0000256" key="1">
    <source>
        <dbReference type="ARBA" id="ARBA00022448"/>
    </source>
</evidence>
<dbReference type="PANTHER" id="PTHR42781:SF4">
    <property type="entry name" value="SPERMIDINE_PUTRESCINE IMPORT ATP-BINDING PROTEIN POTA"/>
    <property type="match status" value="1"/>
</dbReference>
<evidence type="ECO:0000256" key="2">
    <source>
        <dbReference type="ARBA" id="ARBA00022505"/>
    </source>
</evidence>
<evidence type="ECO:0000256" key="4">
    <source>
        <dbReference type="ARBA" id="ARBA00022840"/>
    </source>
</evidence>
<dbReference type="InterPro" id="IPR003439">
    <property type="entry name" value="ABC_transporter-like_ATP-bd"/>
</dbReference>
<proteinExistence type="predicted"/>
<keyword evidence="1" id="KW-0813">Transport</keyword>
<dbReference type="SUPFAM" id="SSF52540">
    <property type="entry name" value="P-loop containing nucleoside triphosphate hydrolases"/>
    <property type="match status" value="1"/>
</dbReference>
<dbReference type="InterPro" id="IPR027417">
    <property type="entry name" value="P-loop_NTPase"/>
</dbReference>
<dbReference type="PROSITE" id="PS50893">
    <property type="entry name" value="ABC_TRANSPORTER_2"/>
    <property type="match status" value="1"/>
</dbReference>
<protein>
    <submittedName>
        <fullName evidence="7">Unannotated protein</fullName>
    </submittedName>
</protein>
<feature type="domain" description="Mop" evidence="6">
    <location>
        <begin position="286"/>
        <end position="350"/>
    </location>
</feature>
<dbReference type="SMART" id="SM00382">
    <property type="entry name" value="AAA"/>
    <property type="match status" value="1"/>
</dbReference>
<dbReference type="InterPro" id="IPR008995">
    <property type="entry name" value="Mo/tungstate-bd_C_term_dom"/>
</dbReference>
<accession>A0A6J6I6Z4</accession>
<dbReference type="GO" id="GO:0005524">
    <property type="term" value="F:ATP binding"/>
    <property type="evidence" value="ECO:0007669"/>
    <property type="project" value="UniProtKB-KW"/>
</dbReference>
<dbReference type="GO" id="GO:0016887">
    <property type="term" value="F:ATP hydrolysis activity"/>
    <property type="evidence" value="ECO:0007669"/>
    <property type="project" value="InterPro"/>
</dbReference>
<sequence>MSLHARVVAELPDFRLDVDVDIEDGETVAVLGPNGAGKSTLVKAIAGLRPLDEGVIRVDGIVFDDPDTGVFVAPERRNIGVVFQDHRLFPQLDAVDNVAFGLRARGMSRTEARRLALAWLDRVHLGDHADQRPDTLSGGQAQRVALARALAGEPRLLLLDEPLAALDAATRAEVRRDLRTHLGGTKASALLITHDPVDAYALADRVVVIEHGLVTQSGGLSEVTTHPKSRYVADLVGTNLVPGTIDAGVLRTGNDVGIAVPADSPNGPAFASIRPGSVTLHRTEPEGSARNVWSVEVVELDVRADRIRVRLDGPIGLVAELTPSGHEALALRPGDRVWASVKASEVGISEDFSR</sequence>
<keyword evidence="4" id="KW-0067">ATP-binding</keyword>
<keyword evidence="2" id="KW-0500">Molybdenum</keyword>
<dbReference type="PROSITE" id="PS00211">
    <property type="entry name" value="ABC_TRANSPORTER_1"/>
    <property type="match status" value="1"/>
</dbReference>
<reference evidence="7" key="1">
    <citation type="submission" date="2020-05" db="EMBL/GenBank/DDBJ databases">
        <authorList>
            <person name="Chiriac C."/>
            <person name="Salcher M."/>
            <person name="Ghai R."/>
            <person name="Kavagutti S V."/>
        </authorList>
    </citation>
    <scope>NUCLEOTIDE SEQUENCE</scope>
</reference>
<organism evidence="7">
    <name type="scientific">freshwater metagenome</name>
    <dbReference type="NCBI Taxonomy" id="449393"/>
    <lineage>
        <taxon>unclassified sequences</taxon>
        <taxon>metagenomes</taxon>
        <taxon>ecological metagenomes</taxon>
    </lineage>
</organism>